<comment type="similarity">
    <text evidence="1">Belongs to the multi antimicrobial extrusion (MATE) (TC 2.A.66.1) family.</text>
</comment>
<name>A0A7J0GMU9_9ERIC</name>
<dbReference type="GO" id="GO:0016020">
    <property type="term" value="C:membrane"/>
    <property type="evidence" value="ECO:0007669"/>
    <property type="project" value="InterPro"/>
</dbReference>
<keyword evidence="3" id="KW-1133">Transmembrane helix</keyword>
<feature type="compositionally biased region" description="Basic and acidic residues" evidence="2">
    <location>
        <begin position="1"/>
        <end position="10"/>
    </location>
</feature>
<dbReference type="Pfam" id="PF01554">
    <property type="entry name" value="MatE"/>
    <property type="match status" value="1"/>
</dbReference>
<evidence type="ECO:0000256" key="3">
    <source>
        <dbReference type="SAM" id="Phobius"/>
    </source>
</evidence>
<organism evidence="4 5">
    <name type="scientific">Actinidia rufa</name>
    <dbReference type="NCBI Taxonomy" id="165716"/>
    <lineage>
        <taxon>Eukaryota</taxon>
        <taxon>Viridiplantae</taxon>
        <taxon>Streptophyta</taxon>
        <taxon>Embryophyta</taxon>
        <taxon>Tracheophyta</taxon>
        <taxon>Spermatophyta</taxon>
        <taxon>Magnoliopsida</taxon>
        <taxon>eudicotyledons</taxon>
        <taxon>Gunneridae</taxon>
        <taxon>Pentapetalae</taxon>
        <taxon>asterids</taxon>
        <taxon>Ericales</taxon>
        <taxon>Actinidiaceae</taxon>
        <taxon>Actinidia</taxon>
    </lineage>
</organism>
<sequence>MDKEISKPDLKSPLIPIPENGTGNSGKPNNESRRDSSEISAELSKQVQLAGPLVVVSLLQVQFTDDLSHVHRPSWGAFSLQCINGFLLRRSHRFQLHVRNGKCTGNILRSSLWSKTVLHAGRTHAESNGRSHGNGCSHSPHMVFNSKNIHSLWPRPRNLNPSGDLCSLADPERFPLRPPPVPIAFFADAKSRLAWGRGAALSIAISYWLNVEGMKDLVGFLSLGVPSALMVCLEHWSYEALVLMSGLLPNPQLETSMMSVSLNTSSLIFRIPYGFGGAVSTRVANELGAGKPKAARLAVQVVVVLAIAEGLLLSLILVATRGVWGYLFTNEDEVVKYIAAIMPVLAVSNFMDGIQGVLSGAARGCGWQKIGAYVNLGAYYLVGLPSAIILTFVFHFGGKARKAGDRVNASSIPIDMAAA</sequence>
<evidence type="ECO:0000313" key="5">
    <source>
        <dbReference type="Proteomes" id="UP000585474"/>
    </source>
</evidence>
<accession>A0A7J0GMU9</accession>
<dbReference type="GO" id="GO:0015297">
    <property type="term" value="F:antiporter activity"/>
    <property type="evidence" value="ECO:0007669"/>
    <property type="project" value="InterPro"/>
</dbReference>
<gene>
    <name evidence="4" type="ORF">Acr_23g0003890</name>
</gene>
<evidence type="ECO:0000256" key="1">
    <source>
        <dbReference type="ARBA" id="ARBA00010199"/>
    </source>
</evidence>
<dbReference type="GO" id="GO:0042910">
    <property type="term" value="F:xenobiotic transmembrane transporter activity"/>
    <property type="evidence" value="ECO:0007669"/>
    <property type="project" value="InterPro"/>
</dbReference>
<feature type="region of interest" description="Disordered" evidence="2">
    <location>
        <begin position="1"/>
        <end position="38"/>
    </location>
</feature>
<dbReference type="OrthoDB" id="2126698at2759"/>
<keyword evidence="5" id="KW-1185">Reference proteome</keyword>
<dbReference type="EMBL" id="BJWL01000023">
    <property type="protein sequence ID" value="GFZ12004.1"/>
    <property type="molecule type" value="Genomic_DNA"/>
</dbReference>
<dbReference type="InterPro" id="IPR002528">
    <property type="entry name" value="MATE_fam"/>
</dbReference>
<dbReference type="PANTHER" id="PTHR11206">
    <property type="entry name" value="MULTIDRUG RESISTANCE PROTEIN"/>
    <property type="match status" value="1"/>
</dbReference>
<keyword evidence="3" id="KW-0472">Membrane</keyword>
<feature type="transmembrane region" description="Helical" evidence="3">
    <location>
        <begin position="297"/>
        <end position="319"/>
    </location>
</feature>
<proteinExistence type="inferred from homology"/>
<evidence type="ECO:0000256" key="2">
    <source>
        <dbReference type="SAM" id="MobiDB-lite"/>
    </source>
</evidence>
<comment type="caution">
    <text evidence="4">The sequence shown here is derived from an EMBL/GenBank/DDBJ whole genome shotgun (WGS) entry which is preliminary data.</text>
</comment>
<dbReference type="AlphaFoldDB" id="A0A7J0GMU9"/>
<evidence type="ECO:0000313" key="4">
    <source>
        <dbReference type="EMBL" id="GFZ12004.1"/>
    </source>
</evidence>
<dbReference type="Proteomes" id="UP000585474">
    <property type="component" value="Unassembled WGS sequence"/>
</dbReference>
<protein>
    <submittedName>
        <fullName evidence="4">MATE efflux family protein</fullName>
    </submittedName>
</protein>
<reference evidence="4 5" key="1">
    <citation type="submission" date="2019-07" db="EMBL/GenBank/DDBJ databases">
        <title>De Novo Assembly of kiwifruit Actinidia rufa.</title>
        <authorList>
            <person name="Sugita-Konishi S."/>
            <person name="Sato K."/>
            <person name="Mori E."/>
            <person name="Abe Y."/>
            <person name="Kisaki G."/>
            <person name="Hamano K."/>
            <person name="Suezawa K."/>
            <person name="Otani M."/>
            <person name="Fukuda T."/>
            <person name="Manabe T."/>
            <person name="Gomi K."/>
            <person name="Tabuchi M."/>
            <person name="Akimitsu K."/>
            <person name="Kataoka I."/>
        </authorList>
    </citation>
    <scope>NUCLEOTIDE SEQUENCE [LARGE SCALE GENOMIC DNA]</scope>
    <source>
        <strain evidence="5">cv. Fuchu</strain>
    </source>
</reference>
<keyword evidence="3" id="KW-0812">Transmembrane</keyword>
<feature type="transmembrane region" description="Helical" evidence="3">
    <location>
        <begin position="377"/>
        <end position="396"/>
    </location>
</feature>